<dbReference type="Proteomes" id="UP000541535">
    <property type="component" value="Unassembled WGS sequence"/>
</dbReference>
<dbReference type="RefSeq" id="WP_183441898.1">
    <property type="nucleotide sequence ID" value="NZ_JACHXD010000008.1"/>
</dbReference>
<keyword evidence="1" id="KW-0732">Signal</keyword>
<gene>
    <name evidence="2" type="ORF">FHS03_003179</name>
</gene>
<evidence type="ECO:0000313" key="2">
    <source>
        <dbReference type="EMBL" id="MBB3120120.1"/>
    </source>
</evidence>
<feature type="chain" id="PRO_5030744825" description="Sel1 repeat family protein" evidence="1">
    <location>
        <begin position="24"/>
        <end position="181"/>
    </location>
</feature>
<evidence type="ECO:0000256" key="1">
    <source>
        <dbReference type="SAM" id="SignalP"/>
    </source>
</evidence>
<sequence>MKERIAALLLAASAGLAHATALAAPAAPSAIAALDEARALLRGPAASPAGWPRAFSLLKVAAEEGDAAAAYYLGLMYRNGMGVAGDSAAAARWLEKASQGRVAQAMFLYANMLLSGEGVRRDETAARRWIEQAAALEHPGAMLQMALALREGSMGFERNEAQYEIYMKEAAHALRHQTPEP</sequence>
<dbReference type="InterPro" id="IPR011990">
    <property type="entry name" value="TPR-like_helical_dom_sf"/>
</dbReference>
<protein>
    <recommendedName>
        <fullName evidence="4">Sel1 repeat family protein</fullName>
    </recommendedName>
</protein>
<dbReference type="AlphaFoldDB" id="A0A7W5BD58"/>
<proteinExistence type="predicted"/>
<name>A0A7W5BD58_9BURK</name>
<dbReference type="InterPro" id="IPR050767">
    <property type="entry name" value="Sel1_AlgK"/>
</dbReference>
<dbReference type="InterPro" id="IPR006597">
    <property type="entry name" value="Sel1-like"/>
</dbReference>
<comment type="caution">
    <text evidence="2">The sequence shown here is derived from an EMBL/GenBank/DDBJ whole genome shotgun (WGS) entry which is preliminary data.</text>
</comment>
<accession>A0A7W5BD58</accession>
<dbReference type="SMART" id="SM00671">
    <property type="entry name" value="SEL1"/>
    <property type="match status" value="3"/>
</dbReference>
<keyword evidence="3" id="KW-1185">Reference proteome</keyword>
<dbReference type="SUPFAM" id="SSF81901">
    <property type="entry name" value="HCP-like"/>
    <property type="match status" value="1"/>
</dbReference>
<dbReference type="PANTHER" id="PTHR11102">
    <property type="entry name" value="SEL-1-LIKE PROTEIN"/>
    <property type="match status" value="1"/>
</dbReference>
<organism evidence="2 3">
    <name type="scientific">Pseudoduganella violacea</name>
    <dbReference type="NCBI Taxonomy" id="1715466"/>
    <lineage>
        <taxon>Bacteria</taxon>
        <taxon>Pseudomonadati</taxon>
        <taxon>Pseudomonadota</taxon>
        <taxon>Betaproteobacteria</taxon>
        <taxon>Burkholderiales</taxon>
        <taxon>Oxalobacteraceae</taxon>
        <taxon>Telluria group</taxon>
        <taxon>Pseudoduganella</taxon>
    </lineage>
</organism>
<dbReference type="EMBL" id="JACHXD010000008">
    <property type="protein sequence ID" value="MBB3120120.1"/>
    <property type="molecule type" value="Genomic_DNA"/>
</dbReference>
<dbReference type="Pfam" id="PF08238">
    <property type="entry name" value="Sel1"/>
    <property type="match status" value="4"/>
</dbReference>
<dbReference type="Gene3D" id="1.25.40.10">
    <property type="entry name" value="Tetratricopeptide repeat domain"/>
    <property type="match status" value="1"/>
</dbReference>
<reference evidence="2 3" key="1">
    <citation type="submission" date="2020-08" db="EMBL/GenBank/DDBJ databases">
        <title>Genomic Encyclopedia of Type Strains, Phase III (KMG-III): the genomes of soil and plant-associated and newly described type strains.</title>
        <authorList>
            <person name="Whitman W."/>
        </authorList>
    </citation>
    <scope>NUCLEOTIDE SEQUENCE [LARGE SCALE GENOMIC DNA]</scope>
    <source>
        <strain evidence="2 3">CECT 8897</strain>
    </source>
</reference>
<feature type="signal peptide" evidence="1">
    <location>
        <begin position="1"/>
        <end position="23"/>
    </location>
</feature>
<evidence type="ECO:0000313" key="3">
    <source>
        <dbReference type="Proteomes" id="UP000541535"/>
    </source>
</evidence>
<dbReference type="PANTHER" id="PTHR11102:SF160">
    <property type="entry name" value="ERAD-ASSOCIATED E3 UBIQUITIN-PROTEIN LIGASE COMPONENT HRD3"/>
    <property type="match status" value="1"/>
</dbReference>
<evidence type="ECO:0008006" key="4">
    <source>
        <dbReference type="Google" id="ProtNLM"/>
    </source>
</evidence>